<dbReference type="InterPro" id="IPR026891">
    <property type="entry name" value="Fn3-like"/>
</dbReference>
<comment type="pathway">
    <text evidence="2">Glycan metabolism; cellulose degradation.</text>
</comment>
<dbReference type="InterPro" id="IPR001764">
    <property type="entry name" value="Glyco_hydro_3_N"/>
</dbReference>
<gene>
    <name evidence="11" type="ORF">FALBO_14466</name>
</gene>
<evidence type="ECO:0000256" key="2">
    <source>
        <dbReference type="ARBA" id="ARBA00004987"/>
    </source>
</evidence>
<keyword evidence="8" id="KW-0326">Glycosidase</keyword>
<evidence type="ECO:0000256" key="7">
    <source>
        <dbReference type="ARBA" id="ARBA00023277"/>
    </source>
</evidence>
<comment type="caution">
    <text evidence="11">The sequence shown here is derived from an EMBL/GenBank/DDBJ whole genome shotgun (WGS) entry which is preliminary data.</text>
</comment>
<accession>A0A8H4KYS3</accession>
<dbReference type="SUPFAM" id="SSF52279">
    <property type="entry name" value="Beta-D-glucan exohydrolase, C-terminal domain"/>
    <property type="match status" value="1"/>
</dbReference>
<sequence length="749" mass="81612">MRSATSPTQTHHTHPAHNDGLPLAFEQAVYSIKAGHDSSIVASRLLTELSLAERLHLLDGDEPFYKGLRGVLCDRYNRVPFVHGAIPRLGIPGIRFTDGPRGVVMGSSTAFPVSMARGATWDTELERRVGDAIGLEAKAQGANYFAGVCVNLPRHPAWGQIQETYGEDPILLGEFGTALTQGVQNHVMACVKHFALNSMENARFRVDVEVEEDVLHEVYLAHFEQIVESGVASVMSAYNSVNGQWAGQNKHLLSTILRDEWKFTGFVLSDFIFGLRNPALSVKNGLDIEAPFAQQRAMHLKNALTSGDLSWVDVNRAALRILQTQLEFSARVPQRTPDMSVVFCEKHRDLAREVAQRSMVLLKNDPVNELPLLPLATENISKMAVIGRLANILNTGDKGSSQVFPPSVITPFQGLQTALPNATVILEDGDSVSGAEKAAAEADVAVCVVGYDASDEGEYVVPSLQQDPCLSELFPPARNPEEVETMAVVQGASSNSKETSALEVGAGGDRKSLKLRAKDVEIIQAVVAANIKTIVVVVCAGAVIMEEWKQDVPSILISWYSGSEGGSALADVLLGRTDASGRLPFSIPKDEAHLPHFDIEASSIKYDRWYGQALLDRLGVDASFPLGYGLSYTEFCFGDLRVQSCGGVESRETIQLSVIVSNMGSRPGNHVAQVYGCYPRMSDFPSRVLLCFASVKLQSEESKEITVKASLRPVQRWIDGRFELPIHEMDIEVASFAGDPQAVRATFRL</sequence>
<dbReference type="Gene3D" id="3.40.50.1700">
    <property type="entry name" value="Glycoside hydrolase family 3 C-terminal domain"/>
    <property type="match status" value="1"/>
</dbReference>
<protein>
    <recommendedName>
        <fullName evidence="4">beta-glucosidase</fullName>
        <ecNumber evidence="4">3.2.1.21</ecNumber>
    </recommendedName>
</protein>
<dbReference type="InterPro" id="IPR050288">
    <property type="entry name" value="Cellulose_deg_GH3"/>
</dbReference>
<dbReference type="InterPro" id="IPR017853">
    <property type="entry name" value="GH"/>
</dbReference>
<evidence type="ECO:0000256" key="3">
    <source>
        <dbReference type="ARBA" id="ARBA00005336"/>
    </source>
</evidence>
<dbReference type="PRINTS" id="PR00133">
    <property type="entry name" value="GLHYDRLASE3"/>
</dbReference>
<keyword evidence="5" id="KW-0378">Hydrolase</keyword>
<keyword evidence="7" id="KW-0119">Carbohydrate metabolism</keyword>
<evidence type="ECO:0000313" key="12">
    <source>
        <dbReference type="Proteomes" id="UP000554235"/>
    </source>
</evidence>
<feature type="domain" description="Fibronectin type III-like" evidence="10">
    <location>
        <begin position="670"/>
        <end position="737"/>
    </location>
</feature>
<dbReference type="PANTHER" id="PTHR42715">
    <property type="entry name" value="BETA-GLUCOSIDASE"/>
    <property type="match status" value="1"/>
</dbReference>
<dbReference type="GO" id="GO:0008422">
    <property type="term" value="F:beta-glucosidase activity"/>
    <property type="evidence" value="ECO:0007669"/>
    <property type="project" value="UniProtKB-EC"/>
</dbReference>
<dbReference type="Pfam" id="PF01915">
    <property type="entry name" value="Glyco_hydro_3_C"/>
    <property type="match status" value="1"/>
</dbReference>
<dbReference type="EC" id="3.2.1.21" evidence="4"/>
<dbReference type="SMART" id="SM01217">
    <property type="entry name" value="Fn3_like"/>
    <property type="match status" value="1"/>
</dbReference>
<dbReference type="Proteomes" id="UP000554235">
    <property type="component" value="Unassembled WGS sequence"/>
</dbReference>
<evidence type="ECO:0000313" key="11">
    <source>
        <dbReference type="EMBL" id="KAF4458786.1"/>
    </source>
</evidence>
<proteinExistence type="inferred from homology"/>
<keyword evidence="9" id="KW-0624">Polysaccharide degradation</keyword>
<evidence type="ECO:0000256" key="1">
    <source>
        <dbReference type="ARBA" id="ARBA00000448"/>
    </source>
</evidence>
<comment type="catalytic activity">
    <reaction evidence="1">
        <text>Hydrolysis of terminal, non-reducing beta-D-glucosyl residues with release of beta-D-glucose.</text>
        <dbReference type="EC" id="3.2.1.21"/>
    </reaction>
</comment>
<dbReference type="InterPro" id="IPR036881">
    <property type="entry name" value="Glyco_hydro_3_C_sf"/>
</dbReference>
<dbReference type="SUPFAM" id="SSF51445">
    <property type="entry name" value="(Trans)glycosidases"/>
    <property type="match status" value="1"/>
</dbReference>
<dbReference type="GO" id="GO:0009251">
    <property type="term" value="P:glucan catabolic process"/>
    <property type="evidence" value="ECO:0007669"/>
    <property type="project" value="TreeGrafter"/>
</dbReference>
<dbReference type="Gene3D" id="2.60.40.10">
    <property type="entry name" value="Immunoglobulins"/>
    <property type="match status" value="1"/>
</dbReference>
<dbReference type="InterPro" id="IPR013783">
    <property type="entry name" value="Ig-like_fold"/>
</dbReference>
<dbReference type="Pfam" id="PF00933">
    <property type="entry name" value="Glyco_hydro_3"/>
    <property type="match status" value="1"/>
</dbReference>
<dbReference type="Gene3D" id="3.20.20.300">
    <property type="entry name" value="Glycoside hydrolase, family 3, N-terminal domain"/>
    <property type="match status" value="1"/>
</dbReference>
<keyword evidence="12" id="KW-1185">Reference proteome</keyword>
<dbReference type="InterPro" id="IPR002772">
    <property type="entry name" value="Glyco_hydro_3_C"/>
</dbReference>
<dbReference type="PANTHER" id="PTHR42715:SF3">
    <property type="entry name" value="BETA-GLUCOSIDASE B-RELATED"/>
    <property type="match status" value="1"/>
</dbReference>
<dbReference type="OrthoDB" id="2123594at2759"/>
<dbReference type="EMBL" id="JAADYS010002348">
    <property type="protein sequence ID" value="KAF4458786.1"/>
    <property type="molecule type" value="Genomic_DNA"/>
</dbReference>
<evidence type="ECO:0000256" key="9">
    <source>
        <dbReference type="ARBA" id="ARBA00023326"/>
    </source>
</evidence>
<evidence type="ECO:0000256" key="6">
    <source>
        <dbReference type="ARBA" id="ARBA00023180"/>
    </source>
</evidence>
<evidence type="ECO:0000256" key="5">
    <source>
        <dbReference type="ARBA" id="ARBA00022801"/>
    </source>
</evidence>
<keyword evidence="6" id="KW-0325">Glycoprotein</keyword>
<evidence type="ECO:0000256" key="8">
    <source>
        <dbReference type="ARBA" id="ARBA00023295"/>
    </source>
</evidence>
<organism evidence="11 12">
    <name type="scientific">Fusarium albosuccineum</name>
    <dbReference type="NCBI Taxonomy" id="1237068"/>
    <lineage>
        <taxon>Eukaryota</taxon>
        <taxon>Fungi</taxon>
        <taxon>Dikarya</taxon>
        <taxon>Ascomycota</taxon>
        <taxon>Pezizomycotina</taxon>
        <taxon>Sordariomycetes</taxon>
        <taxon>Hypocreomycetidae</taxon>
        <taxon>Hypocreales</taxon>
        <taxon>Nectriaceae</taxon>
        <taxon>Fusarium</taxon>
        <taxon>Fusarium decemcellulare species complex</taxon>
    </lineage>
</organism>
<comment type="similarity">
    <text evidence="3">Belongs to the glycosyl hydrolase 3 family.</text>
</comment>
<dbReference type="AlphaFoldDB" id="A0A8H4KYS3"/>
<dbReference type="InterPro" id="IPR036962">
    <property type="entry name" value="Glyco_hydro_3_N_sf"/>
</dbReference>
<name>A0A8H4KYS3_9HYPO</name>
<evidence type="ECO:0000259" key="10">
    <source>
        <dbReference type="SMART" id="SM01217"/>
    </source>
</evidence>
<reference evidence="11 12" key="1">
    <citation type="submission" date="2020-01" db="EMBL/GenBank/DDBJ databases">
        <title>Identification and distribution of gene clusters putatively required for synthesis of sphingolipid metabolism inhibitors in phylogenetically diverse species of the filamentous fungus Fusarium.</title>
        <authorList>
            <person name="Kim H.-S."/>
            <person name="Busman M."/>
            <person name="Brown D.W."/>
            <person name="Divon H."/>
            <person name="Uhlig S."/>
            <person name="Proctor R.H."/>
        </authorList>
    </citation>
    <scope>NUCLEOTIDE SEQUENCE [LARGE SCALE GENOMIC DNA]</scope>
    <source>
        <strain evidence="11 12">NRRL 20459</strain>
    </source>
</reference>
<evidence type="ECO:0000256" key="4">
    <source>
        <dbReference type="ARBA" id="ARBA00012744"/>
    </source>
</evidence>